<dbReference type="EMBL" id="DAAGHF010000030">
    <property type="protein sequence ID" value="HAB3061227.1"/>
    <property type="molecule type" value="Genomic_DNA"/>
</dbReference>
<accession>A0A736QVF6</accession>
<organism evidence="3">
    <name type="scientific">Salmonella enteritidis</name>
    <dbReference type="NCBI Taxonomy" id="149539"/>
    <lineage>
        <taxon>Bacteria</taxon>
        <taxon>Pseudomonadati</taxon>
        <taxon>Pseudomonadota</taxon>
        <taxon>Gammaproteobacteria</taxon>
        <taxon>Enterobacterales</taxon>
        <taxon>Enterobacteriaceae</taxon>
        <taxon>Salmonella</taxon>
    </lineage>
</organism>
<reference evidence="3" key="2">
    <citation type="submission" date="2018-07" db="EMBL/GenBank/DDBJ databases">
        <authorList>
            <consortium name="NCBI Pathogen Detection Project"/>
        </authorList>
    </citation>
    <scope>NUCLEOTIDE SEQUENCE</scope>
    <source>
        <strain evidence="3">ILBSalm5516149</strain>
        <strain evidence="1">ILBSalm5516249</strain>
        <strain evidence="2">ILBSalm5516252</strain>
    </source>
</reference>
<reference evidence="3" key="1">
    <citation type="journal article" date="2018" name="Genome Biol.">
        <title>SKESA: strategic k-mer extension for scrupulous assemblies.</title>
        <authorList>
            <person name="Souvorov A."/>
            <person name="Agarwala R."/>
            <person name="Lipman D.J."/>
        </authorList>
    </citation>
    <scope>NUCLEOTIDE SEQUENCE</scope>
    <source>
        <strain evidence="3">ILBSalm5516149</strain>
        <strain evidence="1">ILBSalm5516249</strain>
        <strain evidence="2">ILBSalm5516252</strain>
    </source>
</reference>
<comment type="caution">
    <text evidence="3">The sequence shown here is derived from an EMBL/GenBank/DDBJ whole genome shotgun (WGS) entry which is preliminary data.</text>
</comment>
<gene>
    <name evidence="1" type="ORF">GI648_23395</name>
    <name evidence="2" type="ORF">GJF81_23415</name>
    <name evidence="3" type="ORF">GNB32_004715</name>
</gene>
<proteinExistence type="predicted"/>
<dbReference type="AlphaFoldDB" id="A0A736QVF6"/>
<evidence type="ECO:0000313" key="1">
    <source>
        <dbReference type="EMBL" id="HAB1256800.1"/>
    </source>
</evidence>
<evidence type="ECO:0000313" key="3">
    <source>
        <dbReference type="EMBL" id="HAE7754238.1"/>
    </source>
</evidence>
<sequence length="296" mass="32451">MLKTGNGMYSFIRNAKYFVVALAAITATGADCALWSPPPDKPYYYEYTWELDGAMSTRQKLGAMIIDIVTSCNDLPIYVDNCNLHLQYRYGSKSMICRFSGTQSIMFQAPDNPQIQSQWDSFTISSNKTSGRISGYSSSSSCSVMTTIAHSTEHTDTQGTMSLALRSKSGRSEVLGLEGDGLRIGVLTPERGTGAALIKYPDYISGVANADGSFRHRAVEVLDRTATISLKYSNTYNQNWHSNRFPLKSDVKLIKSDGTDCTNLKFGDSCDLYFPPGSAPVGRLLEGRAVINVTVQ</sequence>
<dbReference type="EMBL" id="DAATAE010000029">
    <property type="protein sequence ID" value="HAE7754238.1"/>
    <property type="molecule type" value="Genomic_DNA"/>
</dbReference>
<protein>
    <submittedName>
        <fullName evidence="3">Uncharacterized protein</fullName>
    </submittedName>
</protein>
<evidence type="ECO:0000313" key="2">
    <source>
        <dbReference type="EMBL" id="HAB3061227.1"/>
    </source>
</evidence>
<dbReference type="EMBL" id="DAAFSE010000031">
    <property type="protein sequence ID" value="HAB1256800.1"/>
    <property type="molecule type" value="Genomic_DNA"/>
</dbReference>
<name>A0A736QVF6_SALEN</name>